<evidence type="ECO:0000313" key="10">
    <source>
        <dbReference type="EMBL" id="QEI08343.1"/>
    </source>
</evidence>
<dbReference type="InterPro" id="IPR036192">
    <property type="entry name" value="Cell_div_ZapA-like_sf"/>
</dbReference>
<evidence type="ECO:0000256" key="3">
    <source>
        <dbReference type="ARBA" id="ARBA00022490"/>
    </source>
</evidence>
<comment type="subcellular location">
    <subcellularLocation>
        <location evidence="1">Cytoplasm</location>
    </subcellularLocation>
</comment>
<dbReference type="GO" id="GO:0032153">
    <property type="term" value="C:cell division site"/>
    <property type="evidence" value="ECO:0007669"/>
    <property type="project" value="TreeGrafter"/>
</dbReference>
<reference evidence="10 11" key="1">
    <citation type="submission" date="2019-08" db="EMBL/GenBank/DDBJ databases">
        <title>Amphibian skin-associated Pigmentiphaga: genome sequence and occurrence across geography and hosts.</title>
        <authorList>
            <person name="Bletz M.C."/>
            <person name="Bunk B."/>
            <person name="Sproeer C."/>
            <person name="Biwer P."/>
            <person name="Reiter S."/>
            <person name="Rabemananjara F.C.E."/>
            <person name="Schulz S."/>
            <person name="Overmann J."/>
            <person name="Vences M."/>
        </authorList>
    </citation>
    <scope>NUCLEOTIDE SEQUENCE [LARGE SCALE GENOMIC DNA]</scope>
    <source>
        <strain evidence="10 11">Mada1488</strain>
    </source>
</reference>
<keyword evidence="11" id="KW-1185">Reference proteome</keyword>
<dbReference type="Gene3D" id="3.30.160.880">
    <property type="entry name" value="Cell division protein ZapA protomer, N-terminal domain"/>
    <property type="match status" value="1"/>
</dbReference>
<comment type="subunit">
    <text evidence="8">Homodimer. Interacts with FtsZ.</text>
</comment>
<dbReference type="GO" id="GO:0030428">
    <property type="term" value="C:cell septum"/>
    <property type="evidence" value="ECO:0007669"/>
    <property type="project" value="TreeGrafter"/>
</dbReference>
<dbReference type="GO" id="GO:0005829">
    <property type="term" value="C:cytosol"/>
    <property type="evidence" value="ECO:0007669"/>
    <property type="project" value="TreeGrafter"/>
</dbReference>
<dbReference type="KEGG" id="pacr:FXN63_22765"/>
<dbReference type="AlphaFoldDB" id="A0A5C0B3U4"/>
<dbReference type="PANTHER" id="PTHR34981:SF1">
    <property type="entry name" value="CELL DIVISION PROTEIN ZAPA"/>
    <property type="match status" value="1"/>
</dbReference>
<evidence type="ECO:0000256" key="7">
    <source>
        <dbReference type="ARBA" id="ARBA00024910"/>
    </source>
</evidence>
<evidence type="ECO:0000256" key="8">
    <source>
        <dbReference type="ARBA" id="ARBA00026068"/>
    </source>
</evidence>
<name>A0A5C0B3U4_9BURK</name>
<keyword evidence="4 10" id="KW-0132">Cell division</keyword>
<accession>A0A5C0B3U4</accession>
<dbReference type="InterPro" id="IPR042233">
    <property type="entry name" value="Cell_div_ZapA_N"/>
</dbReference>
<dbReference type="Pfam" id="PF05164">
    <property type="entry name" value="ZapA"/>
    <property type="match status" value="1"/>
</dbReference>
<evidence type="ECO:0000256" key="6">
    <source>
        <dbReference type="ARBA" id="ARBA00023306"/>
    </source>
</evidence>
<evidence type="ECO:0000256" key="2">
    <source>
        <dbReference type="ARBA" id="ARBA00015195"/>
    </source>
</evidence>
<keyword evidence="6" id="KW-0131">Cell cycle</keyword>
<dbReference type="EMBL" id="CP043046">
    <property type="protein sequence ID" value="QEI08343.1"/>
    <property type="molecule type" value="Genomic_DNA"/>
</dbReference>
<dbReference type="Proteomes" id="UP000325161">
    <property type="component" value="Chromosome"/>
</dbReference>
<dbReference type="SUPFAM" id="SSF102829">
    <property type="entry name" value="Cell division protein ZapA-like"/>
    <property type="match status" value="1"/>
</dbReference>
<dbReference type="GO" id="GO:0043093">
    <property type="term" value="P:FtsZ-dependent cytokinesis"/>
    <property type="evidence" value="ECO:0007669"/>
    <property type="project" value="TreeGrafter"/>
</dbReference>
<sequence length="103" mass="11592">MERIDANILGRDYSLMVPPEEKPKLEAAVRYVDERMQQIKTSGKMLGTERIAVMAAIQMAGELLNIRSPDGPLGALAVGEYKRRIDEMNSLLDQAMEPQEKLF</sequence>
<comment type="function">
    <text evidence="7">Activator of cell division through the inhibition of FtsZ GTPase activity, therefore promoting FtsZ assembly into bundles of protofilaments necessary for the formation of the division Z ring. It is recruited early at mid-cell but it is not essential for cell division.</text>
</comment>
<evidence type="ECO:0000313" key="11">
    <source>
        <dbReference type="Proteomes" id="UP000325161"/>
    </source>
</evidence>
<organism evidence="10 11">
    <name type="scientific">Pigmentiphaga aceris</name>
    <dbReference type="NCBI Taxonomy" id="1940612"/>
    <lineage>
        <taxon>Bacteria</taxon>
        <taxon>Pseudomonadati</taxon>
        <taxon>Pseudomonadota</taxon>
        <taxon>Betaproteobacteria</taxon>
        <taxon>Burkholderiales</taxon>
        <taxon>Alcaligenaceae</taxon>
        <taxon>Pigmentiphaga</taxon>
    </lineage>
</organism>
<dbReference type="GO" id="GO:0000917">
    <property type="term" value="P:division septum assembly"/>
    <property type="evidence" value="ECO:0007669"/>
    <property type="project" value="UniProtKB-KW"/>
</dbReference>
<evidence type="ECO:0000256" key="5">
    <source>
        <dbReference type="ARBA" id="ARBA00023210"/>
    </source>
</evidence>
<dbReference type="OrthoDB" id="5297208at2"/>
<keyword evidence="3" id="KW-0963">Cytoplasm</keyword>
<dbReference type="Gene3D" id="1.20.5.50">
    <property type="match status" value="1"/>
</dbReference>
<gene>
    <name evidence="10" type="ORF">FXN63_22765</name>
</gene>
<evidence type="ECO:0000256" key="9">
    <source>
        <dbReference type="ARBA" id="ARBA00033158"/>
    </source>
</evidence>
<dbReference type="RefSeq" id="WP_148817814.1">
    <property type="nucleotide sequence ID" value="NZ_CP043046.1"/>
</dbReference>
<dbReference type="InterPro" id="IPR007838">
    <property type="entry name" value="Cell_div_ZapA-like"/>
</dbReference>
<evidence type="ECO:0000256" key="1">
    <source>
        <dbReference type="ARBA" id="ARBA00004496"/>
    </source>
</evidence>
<dbReference type="PANTHER" id="PTHR34981">
    <property type="entry name" value="CELL DIVISION PROTEIN ZAPA"/>
    <property type="match status" value="1"/>
</dbReference>
<dbReference type="GO" id="GO:0000921">
    <property type="term" value="P:septin ring assembly"/>
    <property type="evidence" value="ECO:0007669"/>
    <property type="project" value="TreeGrafter"/>
</dbReference>
<keyword evidence="5" id="KW-0717">Septation</keyword>
<proteinExistence type="predicted"/>
<protein>
    <recommendedName>
        <fullName evidence="2">Cell division protein ZapA</fullName>
    </recommendedName>
    <alternativeName>
        <fullName evidence="9">Z ring-associated protein ZapA</fullName>
    </alternativeName>
</protein>
<evidence type="ECO:0000256" key="4">
    <source>
        <dbReference type="ARBA" id="ARBA00022618"/>
    </source>
</evidence>